<dbReference type="InterPro" id="IPR052609">
    <property type="entry name" value="Ribosome_Biogenesis_Reg"/>
</dbReference>
<evidence type="ECO:0000313" key="2">
    <source>
        <dbReference type="EMBL" id="CAG8470090.1"/>
    </source>
</evidence>
<proteinExistence type="predicted"/>
<dbReference type="GO" id="GO:0042254">
    <property type="term" value="P:ribosome biogenesis"/>
    <property type="evidence" value="ECO:0007669"/>
    <property type="project" value="TreeGrafter"/>
</dbReference>
<name>A0A9N8Z3P7_9GLOM</name>
<reference evidence="2" key="1">
    <citation type="submission" date="2021-06" db="EMBL/GenBank/DDBJ databases">
        <authorList>
            <person name="Kallberg Y."/>
            <person name="Tangrot J."/>
            <person name="Rosling A."/>
        </authorList>
    </citation>
    <scope>NUCLEOTIDE SEQUENCE</scope>
    <source>
        <strain evidence="2">BR232B</strain>
    </source>
</reference>
<dbReference type="GO" id="GO:0005730">
    <property type="term" value="C:nucleolus"/>
    <property type="evidence" value="ECO:0007669"/>
    <property type="project" value="TreeGrafter"/>
</dbReference>
<dbReference type="PANTHER" id="PTHR15682">
    <property type="entry name" value="UNHEALTHY RIBOSOME BIOGENESIS PROTEIN 2 HOMOLOG"/>
    <property type="match status" value="1"/>
</dbReference>
<accession>A0A9N8Z3P7</accession>
<sequence>MLMMIHSTTSTSEDVVKSLKSSKVSHENKLAIAFDTWNSSDIIFPNKGEYLAEWVTGTVTVATECFRLLAESQHILFRPSFEHLTTLFLNVCTIYKREDIMADEHNEKILIEWLFTAADCYEKAIIAAANTRKVYDTVVIKLLKPMLIANHSLHILRSQSKNTEMIDATVRRFENIVRIAIFVQDFIKEQLSHTDKEAPGNASKTIAANPLTSSLLDVISNIANSATTFDKETIACLSSLPDLLTHSLLGQSTDRNATRNFFLKLWTKASNAFNAILKDNKEHNGVLQAKRRIFEAINKLLRIFENDLYRPGDDAIHEVKCFLEDLSGLVRESTKRIDKIFYLQRELLEFLVLVLKINNNSVETHLARIWPIILMSAEDARVEASTFVRVFLTVYSKSHKLNVYLVSLLEAIDTVEVISNWMTVLKSVVYSNEYLGEFAACVSTQREDEIVELLSVMDQQLQRVYSENLEASKLGTPLEGWRNSGNDKSDRGSSAQLELLIPIFIPFLRSIKVEAKFDTIFKNFYKNYVSPVIELVDVEHSHMVHFIYAALSIHLALSEICATYWVSFADVTFRIKSWTLNDPRAKVLTYQIFMHHIKVVINAQSPNLTQAHANIHTNDVKSMLIADVLEAIQVPGPKITWSGKIRDINADNYSLAAAKVFFVDWLDIICDNDSKESAERITRFIVRCYMDSCYNNNNTLEYTPKTLCLEIFGSAEFYELPAIKKVFFDVCLKEMLFVVPRITKSPSRLFSDLELILSLISTSQDRRSIYSDAEHLFSETTRITQIHCTKMTKANTESDSDDSEDSRFNQEVDGISVINVRLRAIIDLLQLFPLSYFTKSQRDGLMLAAMVVERMIEGGGLECAKTTLACRNLVLKLVEYGTLSILSHSIVYFRWWIVTIIINERRLYQIANTSDNQEAITRLRDELFNVSTSVISKTVRRVLERAQDVYMVSVIEFLKSLSPIKSDAIMTEEVSGEDDILGNDWALSFIVDVIDVCIEHREKVKSNHQPQYWVPLVSLSNLILEQSTQSLQSYIDVTCEELCNNDSLDTKKDVKKFNNIGSLLRAFKVSIKFDNLLKDDETRRRDLMQVLEKLVGFAYKLMSKKNELGDEDIIKNVLTIMSIVAESHNFFDGPNGKDIVEKIISIFWDIFSVYLTKEPAINRQAENIACKFIRSLSREHFQNIYEDTHGILRKMILKPKPRDVDTVIILIDIMIRESKSTNKFIVKKNLSLLISHLCNIDQCETNDNTIMRVLNIFAYLCIQRDFTLEIPGVTSTVHSLLANYDSREQRNSASIFNSVCDLLHVMFKYRRSEIMRTLPPVTAIIYILLNAFKRPSTSSLGLEPSTFRTKLNISTSGEEVTIKSAQKLARLFAEIPQDTASVLSTSEYNKIRSSELSKAFKKHVSFILVEYMKILVEGIENKVKETLNIGLFSLMDLCTEHERDLVMSSLGRVAQTVFKEFWAEYVKEWKYTGRA</sequence>
<keyword evidence="3" id="KW-1185">Reference proteome</keyword>
<organism evidence="2 3">
    <name type="scientific">Paraglomus brasilianum</name>
    <dbReference type="NCBI Taxonomy" id="144538"/>
    <lineage>
        <taxon>Eukaryota</taxon>
        <taxon>Fungi</taxon>
        <taxon>Fungi incertae sedis</taxon>
        <taxon>Mucoromycota</taxon>
        <taxon>Glomeromycotina</taxon>
        <taxon>Glomeromycetes</taxon>
        <taxon>Paraglomerales</taxon>
        <taxon>Paraglomeraceae</taxon>
        <taxon>Paraglomus</taxon>
    </lineage>
</organism>
<dbReference type="InterPro" id="IPR018849">
    <property type="entry name" value="Urb2/Npa2_C"/>
</dbReference>
<protein>
    <submittedName>
        <fullName evidence="2">6257_t:CDS:1</fullName>
    </submittedName>
</protein>
<dbReference type="Pfam" id="PF10441">
    <property type="entry name" value="Urb2"/>
    <property type="match status" value="1"/>
</dbReference>
<feature type="domain" description="Nucleolar 27S pre-rRNA processing Urb2/Npa2 C-terminal" evidence="1">
    <location>
        <begin position="1273"/>
        <end position="1473"/>
    </location>
</feature>
<dbReference type="Proteomes" id="UP000789739">
    <property type="component" value="Unassembled WGS sequence"/>
</dbReference>
<comment type="caution">
    <text evidence="2">The sequence shown here is derived from an EMBL/GenBank/DDBJ whole genome shotgun (WGS) entry which is preliminary data.</text>
</comment>
<dbReference type="EMBL" id="CAJVPI010000061">
    <property type="protein sequence ID" value="CAG8470090.1"/>
    <property type="molecule type" value="Genomic_DNA"/>
</dbReference>
<dbReference type="PANTHER" id="PTHR15682:SF2">
    <property type="entry name" value="UNHEALTHY RIBOSOME BIOGENESIS PROTEIN 2 HOMOLOG"/>
    <property type="match status" value="1"/>
</dbReference>
<evidence type="ECO:0000313" key="3">
    <source>
        <dbReference type="Proteomes" id="UP000789739"/>
    </source>
</evidence>
<dbReference type="OrthoDB" id="160374at2759"/>
<evidence type="ECO:0000259" key="1">
    <source>
        <dbReference type="Pfam" id="PF10441"/>
    </source>
</evidence>
<gene>
    <name evidence="2" type="ORF">PBRASI_LOCUS1027</name>
</gene>